<evidence type="ECO:0000313" key="2">
    <source>
        <dbReference type="EMBL" id="OBA27396.1"/>
    </source>
</evidence>
<dbReference type="OrthoDB" id="3971504at2759"/>
<sequence>MDSEYVIENYKRQEITPDGSVKIIKQEVKVLARLTAIQRVINKDNEEDIRIIFDDYVSHDKPIEDYLTKFSGILPNDLSTQSSTKKLHERQETYRKFWILVKLNCKIIGHGLKSDFEGIVISIPKEQIVDTAVIYWMGGRLLSLKFLYYSMFGKIIQGDNHDSYEDSYAAMVLYEKYLEMVKDGDVDWQNFLDKLFDEGRKCGFKVGNI</sequence>
<organism evidence="2 3">
    <name type="scientific">Hanseniaspora valbyensis NRRL Y-1626</name>
    <dbReference type="NCBI Taxonomy" id="766949"/>
    <lineage>
        <taxon>Eukaryota</taxon>
        <taxon>Fungi</taxon>
        <taxon>Dikarya</taxon>
        <taxon>Ascomycota</taxon>
        <taxon>Saccharomycotina</taxon>
        <taxon>Saccharomycetes</taxon>
        <taxon>Saccharomycodales</taxon>
        <taxon>Saccharomycodaceae</taxon>
        <taxon>Hanseniaspora</taxon>
    </lineage>
</organism>
<feature type="domain" description="Exonuclease" evidence="1">
    <location>
        <begin position="1"/>
        <end position="183"/>
    </location>
</feature>
<dbReference type="SMART" id="SM00479">
    <property type="entry name" value="EXOIII"/>
    <property type="match status" value="1"/>
</dbReference>
<evidence type="ECO:0000313" key="3">
    <source>
        <dbReference type="Proteomes" id="UP000092321"/>
    </source>
</evidence>
<dbReference type="GO" id="GO:0000932">
    <property type="term" value="C:P-body"/>
    <property type="evidence" value="ECO:0007669"/>
    <property type="project" value="TreeGrafter"/>
</dbReference>
<dbReference type="GO" id="GO:0031251">
    <property type="term" value="C:PAN complex"/>
    <property type="evidence" value="ECO:0007669"/>
    <property type="project" value="TreeGrafter"/>
</dbReference>
<dbReference type="AlphaFoldDB" id="A0A1B7TF77"/>
<dbReference type="Pfam" id="PF00929">
    <property type="entry name" value="RNase_T"/>
    <property type="match status" value="1"/>
</dbReference>
<dbReference type="EMBL" id="LXPE01000009">
    <property type="protein sequence ID" value="OBA27396.1"/>
    <property type="molecule type" value="Genomic_DNA"/>
</dbReference>
<dbReference type="GO" id="GO:0000289">
    <property type="term" value="P:nuclear-transcribed mRNA poly(A) tail shortening"/>
    <property type="evidence" value="ECO:0007669"/>
    <property type="project" value="TreeGrafter"/>
</dbReference>
<name>A0A1B7TF77_9ASCO</name>
<evidence type="ECO:0000259" key="1">
    <source>
        <dbReference type="SMART" id="SM00479"/>
    </source>
</evidence>
<reference evidence="3" key="1">
    <citation type="journal article" date="2016" name="Proc. Natl. Acad. Sci. U.S.A.">
        <title>Comparative genomics of biotechnologically important yeasts.</title>
        <authorList>
            <person name="Riley R."/>
            <person name="Haridas S."/>
            <person name="Wolfe K.H."/>
            <person name="Lopes M.R."/>
            <person name="Hittinger C.T."/>
            <person name="Goeker M."/>
            <person name="Salamov A.A."/>
            <person name="Wisecaver J.H."/>
            <person name="Long T.M."/>
            <person name="Calvey C.H."/>
            <person name="Aerts A.L."/>
            <person name="Barry K.W."/>
            <person name="Choi C."/>
            <person name="Clum A."/>
            <person name="Coughlan A.Y."/>
            <person name="Deshpande S."/>
            <person name="Douglass A.P."/>
            <person name="Hanson S.J."/>
            <person name="Klenk H.-P."/>
            <person name="LaButti K.M."/>
            <person name="Lapidus A."/>
            <person name="Lindquist E.A."/>
            <person name="Lipzen A.M."/>
            <person name="Meier-Kolthoff J.P."/>
            <person name="Ohm R.A."/>
            <person name="Otillar R.P."/>
            <person name="Pangilinan J.L."/>
            <person name="Peng Y."/>
            <person name="Rokas A."/>
            <person name="Rosa C.A."/>
            <person name="Scheuner C."/>
            <person name="Sibirny A.A."/>
            <person name="Slot J.C."/>
            <person name="Stielow J.B."/>
            <person name="Sun H."/>
            <person name="Kurtzman C.P."/>
            <person name="Blackwell M."/>
            <person name="Grigoriev I.V."/>
            <person name="Jeffries T.W."/>
        </authorList>
    </citation>
    <scope>NUCLEOTIDE SEQUENCE [LARGE SCALE GENOMIC DNA]</scope>
    <source>
        <strain evidence="3">NRRL Y-1626</strain>
    </source>
</reference>
<dbReference type="PANTHER" id="PTHR15728">
    <property type="entry name" value="DEADENYLATION COMPLEX CATALYTIC SUBUNIT PAN2"/>
    <property type="match status" value="1"/>
</dbReference>
<dbReference type="PANTHER" id="PTHR15728:SF0">
    <property type="entry name" value="PAN2-PAN3 DEADENYLATION COMPLEX CATALYTIC SUBUNIT PAN2"/>
    <property type="match status" value="1"/>
</dbReference>
<dbReference type="InterPro" id="IPR036397">
    <property type="entry name" value="RNaseH_sf"/>
</dbReference>
<comment type="caution">
    <text evidence="2">The sequence shown here is derived from an EMBL/GenBank/DDBJ whole genome shotgun (WGS) entry which is preliminary data.</text>
</comment>
<dbReference type="Gene3D" id="3.30.420.10">
    <property type="entry name" value="Ribonuclease H-like superfamily/Ribonuclease H"/>
    <property type="match status" value="1"/>
</dbReference>
<proteinExistence type="predicted"/>
<dbReference type="Proteomes" id="UP000092321">
    <property type="component" value="Unassembled WGS sequence"/>
</dbReference>
<dbReference type="InterPro" id="IPR012337">
    <property type="entry name" value="RNaseH-like_sf"/>
</dbReference>
<accession>A0A1B7TF77</accession>
<keyword evidence="3" id="KW-1185">Reference proteome</keyword>
<dbReference type="SUPFAM" id="SSF53098">
    <property type="entry name" value="Ribonuclease H-like"/>
    <property type="match status" value="1"/>
</dbReference>
<dbReference type="GO" id="GO:0004535">
    <property type="term" value="F:poly(A)-specific ribonuclease activity"/>
    <property type="evidence" value="ECO:0007669"/>
    <property type="project" value="TreeGrafter"/>
</dbReference>
<dbReference type="InterPro" id="IPR013520">
    <property type="entry name" value="Ribonucl_H"/>
</dbReference>
<dbReference type="GO" id="GO:0003676">
    <property type="term" value="F:nucleic acid binding"/>
    <property type="evidence" value="ECO:0007669"/>
    <property type="project" value="InterPro"/>
</dbReference>
<protein>
    <recommendedName>
        <fullName evidence="1">Exonuclease domain-containing protein</fullName>
    </recommendedName>
</protein>
<dbReference type="InterPro" id="IPR050785">
    <property type="entry name" value="PAN2-PAN3_catalytic_subunit"/>
</dbReference>
<gene>
    <name evidence="2" type="ORF">HANVADRAFT_23414</name>
</gene>